<accession>A0ABR3VQ28</accession>
<feature type="region of interest" description="Disordered" evidence="1">
    <location>
        <begin position="293"/>
        <end position="399"/>
    </location>
</feature>
<evidence type="ECO:0000259" key="2">
    <source>
        <dbReference type="Pfam" id="PF10354"/>
    </source>
</evidence>
<feature type="compositionally biased region" description="Acidic residues" evidence="1">
    <location>
        <begin position="312"/>
        <end position="325"/>
    </location>
</feature>
<comment type="caution">
    <text evidence="3">The sequence shown here is derived from an EMBL/GenBank/DDBJ whole genome shotgun (WGS) entry which is preliminary data.</text>
</comment>
<dbReference type="Proteomes" id="UP001583172">
    <property type="component" value="Unassembled WGS sequence"/>
</dbReference>
<feature type="compositionally biased region" description="Acidic residues" evidence="1">
    <location>
        <begin position="332"/>
        <end position="360"/>
    </location>
</feature>
<evidence type="ECO:0000313" key="3">
    <source>
        <dbReference type="EMBL" id="KAL1843664.1"/>
    </source>
</evidence>
<feature type="domain" description="25S rRNA (uridine-N(3))-methyltransferase BMT5-like" evidence="2">
    <location>
        <begin position="80"/>
        <end position="255"/>
    </location>
</feature>
<gene>
    <name evidence="3" type="ORF">VTJ49DRAFT_364</name>
</gene>
<dbReference type="Pfam" id="PF10354">
    <property type="entry name" value="BMT5-like"/>
    <property type="match status" value="1"/>
</dbReference>
<organism evidence="3 4">
    <name type="scientific">Humicola insolens</name>
    <name type="common">Soft-rot fungus</name>
    <dbReference type="NCBI Taxonomy" id="85995"/>
    <lineage>
        <taxon>Eukaryota</taxon>
        <taxon>Fungi</taxon>
        <taxon>Dikarya</taxon>
        <taxon>Ascomycota</taxon>
        <taxon>Pezizomycotina</taxon>
        <taxon>Sordariomycetes</taxon>
        <taxon>Sordariomycetidae</taxon>
        <taxon>Sordariales</taxon>
        <taxon>Chaetomiaceae</taxon>
        <taxon>Mycothermus</taxon>
    </lineage>
</organism>
<feature type="compositionally biased region" description="Low complexity" evidence="1">
    <location>
        <begin position="60"/>
        <end position="70"/>
    </location>
</feature>
<name>A0ABR3VQ28_HUMIN</name>
<proteinExistence type="predicted"/>
<dbReference type="InterPro" id="IPR019446">
    <property type="entry name" value="BMT5-like"/>
</dbReference>
<evidence type="ECO:0000313" key="4">
    <source>
        <dbReference type="Proteomes" id="UP001583172"/>
    </source>
</evidence>
<evidence type="ECO:0000256" key="1">
    <source>
        <dbReference type="SAM" id="MobiDB-lite"/>
    </source>
</evidence>
<dbReference type="EMBL" id="JAZGSY010000011">
    <property type="protein sequence ID" value="KAL1843664.1"/>
    <property type="molecule type" value="Genomic_DNA"/>
</dbReference>
<dbReference type="PANTHER" id="PTHR11538:SF26">
    <property type="entry name" value="FERREDOXIN-FOLD ANTICODON-BINDING DOMAIN-CONTAINING PROTEIN 1"/>
    <property type="match status" value="1"/>
</dbReference>
<feature type="region of interest" description="Disordered" evidence="1">
    <location>
        <begin position="1"/>
        <end position="70"/>
    </location>
</feature>
<feature type="compositionally biased region" description="Basic residues" evidence="1">
    <location>
        <begin position="298"/>
        <end position="308"/>
    </location>
</feature>
<reference evidence="3 4" key="1">
    <citation type="journal article" date="2024" name="Commun. Biol.">
        <title>Comparative genomic analysis of thermophilic fungi reveals convergent evolutionary adaptations and gene losses.</title>
        <authorList>
            <person name="Steindorff A.S."/>
            <person name="Aguilar-Pontes M.V."/>
            <person name="Robinson A.J."/>
            <person name="Andreopoulos B."/>
            <person name="LaButti K."/>
            <person name="Kuo A."/>
            <person name="Mondo S."/>
            <person name="Riley R."/>
            <person name="Otillar R."/>
            <person name="Haridas S."/>
            <person name="Lipzen A."/>
            <person name="Grimwood J."/>
            <person name="Schmutz J."/>
            <person name="Clum A."/>
            <person name="Reid I.D."/>
            <person name="Moisan M.C."/>
            <person name="Butler G."/>
            <person name="Nguyen T.T.M."/>
            <person name="Dewar K."/>
            <person name="Conant G."/>
            <person name="Drula E."/>
            <person name="Henrissat B."/>
            <person name="Hansel C."/>
            <person name="Singer S."/>
            <person name="Hutchinson M.I."/>
            <person name="de Vries R.P."/>
            <person name="Natvig D.O."/>
            <person name="Powell A.J."/>
            <person name="Tsang A."/>
            <person name="Grigoriev I.V."/>
        </authorList>
    </citation>
    <scope>NUCLEOTIDE SEQUENCE [LARGE SCALE GENOMIC DNA]</scope>
    <source>
        <strain evidence="3 4">CBS 620.91</strain>
    </source>
</reference>
<feature type="compositionally biased region" description="Low complexity" evidence="1">
    <location>
        <begin position="362"/>
        <end position="383"/>
    </location>
</feature>
<sequence>MAKRRGLLQHAAKAVKQQKQHQHQHQKHHTGAPAVKKQKTGPSSNSKLPPDSKHSQNGRPPQQQQHQKPIIPFSPTDSILLVGEGDLSFAASLVTHHKCTNVTATVLEKDLAELSTKYPHVSSNIAQIEQSPGCRVLYGVDARKLPPFTTKPSKSSSGPPTGAMKRIMFNFPHTGGKSTDVNRQVRYNQELLVDFFRSAQRSLSPDRTAAIVVTLFEGEPYTLWNVRDLARHAGLQVETSFRFVASAYPGYAHARTLGVVRNRKGEVSKSAWKGEERPARSYVFVRKGEGGLDLLGHGKGKRGKKRRRGSDESESESESESDGESEVGQQQELDDEGEPDEEEEDEDSDDGAEGANDPDNESANQAANSDAAKASQDSRPSSSDGGGESQDSALSSRGS</sequence>
<feature type="compositionally biased region" description="Basic residues" evidence="1">
    <location>
        <begin position="16"/>
        <end position="30"/>
    </location>
</feature>
<protein>
    <recommendedName>
        <fullName evidence="2">25S rRNA (uridine-N(3))-methyltransferase BMT5-like domain-containing protein</fullName>
    </recommendedName>
</protein>
<dbReference type="PANTHER" id="PTHR11538">
    <property type="entry name" value="PHENYLALANYL-TRNA SYNTHETASE"/>
    <property type="match status" value="1"/>
</dbReference>
<keyword evidence="4" id="KW-1185">Reference proteome</keyword>